<feature type="region of interest" description="Disordered" evidence="1">
    <location>
        <begin position="29"/>
        <end position="50"/>
    </location>
</feature>
<sequence length="202" mass="21368">MNAQRFRSVSLVILAATLITSCSTLGHTSNDAAKPSASSSGSSSNSFVKQNPAHGLTLEAPSSVTSDKQPMKDQNGLSRINYYVTDQASPAIIDVEYYTNHSQTAAGIASKDKAAYATDGVSISPEAKTVKGSSSAYTFSWEQSATPPWNNDTKEIKLSCQAVLSDGPSGYAYGVYVCAPKDNTNSLKMTQHILDSIEVRGA</sequence>
<keyword evidence="2" id="KW-0732">Signal</keyword>
<organism evidence="3 4">
    <name type="scientific">Actinomyces oris</name>
    <dbReference type="NCBI Taxonomy" id="544580"/>
    <lineage>
        <taxon>Bacteria</taxon>
        <taxon>Bacillati</taxon>
        <taxon>Actinomycetota</taxon>
        <taxon>Actinomycetes</taxon>
        <taxon>Actinomycetales</taxon>
        <taxon>Actinomycetaceae</taxon>
        <taxon>Actinomyces</taxon>
    </lineage>
</organism>
<feature type="chain" id="PRO_5039003312" description="Lipoprotein" evidence="2">
    <location>
        <begin position="27"/>
        <end position="202"/>
    </location>
</feature>
<name>A0A1Q8VR50_9ACTO</name>
<protein>
    <recommendedName>
        <fullName evidence="5">Lipoprotein</fullName>
    </recommendedName>
</protein>
<dbReference type="Proteomes" id="UP000185772">
    <property type="component" value="Unassembled WGS sequence"/>
</dbReference>
<dbReference type="AlphaFoldDB" id="A0A1Q8VR50"/>
<dbReference type="PROSITE" id="PS51257">
    <property type="entry name" value="PROKAR_LIPOPROTEIN"/>
    <property type="match status" value="1"/>
</dbReference>
<proteinExistence type="predicted"/>
<evidence type="ECO:0008006" key="5">
    <source>
        <dbReference type="Google" id="ProtNLM"/>
    </source>
</evidence>
<evidence type="ECO:0000256" key="1">
    <source>
        <dbReference type="SAM" id="MobiDB-lite"/>
    </source>
</evidence>
<gene>
    <name evidence="3" type="ORF">BKH27_13275</name>
</gene>
<reference evidence="3 4" key="1">
    <citation type="submission" date="2016-12" db="EMBL/GenBank/DDBJ databases">
        <title>Genomic comparison of strains in the 'Actinomyces naeslundii' group.</title>
        <authorList>
            <person name="Mughal S.R."/>
            <person name="Do T."/>
            <person name="Gilbert S.C."/>
            <person name="Witherden E.A."/>
            <person name="Didelot X."/>
            <person name="Beighton D."/>
        </authorList>
    </citation>
    <scope>NUCLEOTIDE SEQUENCE [LARGE SCALE GENOMIC DNA]</scope>
    <source>
        <strain evidence="3 4">MMRCO6-1</strain>
    </source>
</reference>
<dbReference type="RefSeq" id="WP_070658087.1">
    <property type="nucleotide sequence ID" value="NZ_MSKM01000066.1"/>
</dbReference>
<feature type="signal peptide" evidence="2">
    <location>
        <begin position="1"/>
        <end position="26"/>
    </location>
</feature>
<dbReference type="EMBL" id="MSKM01000066">
    <property type="protein sequence ID" value="OLO50576.1"/>
    <property type="molecule type" value="Genomic_DNA"/>
</dbReference>
<comment type="caution">
    <text evidence="3">The sequence shown here is derived from an EMBL/GenBank/DDBJ whole genome shotgun (WGS) entry which is preliminary data.</text>
</comment>
<evidence type="ECO:0000256" key="2">
    <source>
        <dbReference type="SAM" id="SignalP"/>
    </source>
</evidence>
<evidence type="ECO:0000313" key="4">
    <source>
        <dbReference type="Proteomes" id="UP000185772"/>
    </source>
</evidence>
<feature type="compositionally biased region" description="Low complexity" evidence="1">
    <location>
        <begin position="36"/>
        <end position="46"/>
    </location>
</feature>
<evidence type="ECO:0000313" key="3">
    <source>
        <dbReference type="EMBL" id="OLO50576.1"/>
    </source>
</evidence>
<accession>A0A1Q8VR50</accession>